<organism evidence="2">
    <name type="scientific">Arundo donax</name>
    <name type="common">Giant reed</name>
    <name type="synonym">Donax arundinaceus</name>
    <dbReference type="NCBI Taxonomy" id="35708"/>
    <lineage>
        <taxon>Eukaryota</taxon>
        <taxon>Viridiplantae</taxon>
        <taxon>Streptophyta</taxon>
        <taxon>Embryophyta</taxon>
        <taxon>Tracheophyta</taxon>
        <taxon>Spermatophyta</taxon>
        <taxon>Magnoliopsida</taxon>
        <taxon>Liliopsida</taxon>
        <taxon>Poales</taxon>
        <taxon>Poaceae</taxon>
        <taxon>PACMAD clade</taxon>
        <taxon>Arundinoideae</taxon>
        <taxon>Arundineae</taxon>
        <taxon>Arundo</taxon>
    </lineage>
</organism>
<name>A0A0A9H9V1_ARUDO</name>
<feature type="transmembrane region" description="Helical" evidence="1">
    <location>
        <begin position="27"/>
        <end position="51"/>
    </location>
</feature>
<dbReference type="AlphaFoldDB" id="A0A0A9H9V1"/>
<reference evidence="2" key="2">
    <citation type="journal article" date="2015" name="Data Brief">
        <title>Shoot transcriptome of the giant reed, Arundo donax.</title>
        <authorList>
            <person name="Barrero R.A."/>
            <person name="Guerrero F.D."/>
            <person name="Moolhuijzen P."/>
            <person name="Goolsby J.A."/>
            <person name="Tidwell J."/>
            <person name="Bellgard S.E."/>
            <person name="Bellgard M.I."/>
        </authorList>
    </citation>
    <scope>NUCLEOTIDE SEQUENCE</scope>
    <source>
        <tissue evidence="2">Shoot tissue taken approximately 20 cm above the soil surface</tissue>
    </source>
</reference>
<keyword evidence="1" id="KW-1133">Transmembrane helix</keyword>
<evidence type="ECO:0000256" key="1">
    <source>
        <dbReference type="SAM" id="Phobius"/>
    </source>
</evidence>
<protein>
    <submittedName>
        <fullName evidence="2">Uncharacterized protein</fullName>
    </submittedName>
</protein>
<reference evidence="2" key="1">
    <citation type="submission" date="2014-09" db="EMBL/GenBank/DDBJ databases">
        <authorList>
            <person name="Magalhaes I.L.F."/>
            <person name="Oliveira U."/>
            <person name="Santos F.R."/>
            <person name="Vidigal T.H.D.A."/>
            <person name="Brescovit A.D."/>
            <person name="Santos A.J."/>
        </authorList>
    </citation>
    <scope>NUCLEOTIDE SEQUENCE</scope>
    <source>
        <tissue evidence="2">Shoot tissue taken approximately 20 cm above the soil surface</tissue>
    </source>
</reference>
<keyword evidence="1" id="KW-0812">Transmembrane</keyword>
<sequence>MRCYTFLLCFLSAPIVALLTRHKAICVFHIFLFHFHLKIFFSPLLIGCRLVNLPVL</sequence>
<dbReference type="EMBL" id="GBRH01163911">
    <property type="protein sequence ID" value="JAE33985.1"/>
    <property type="molecule type" value="Transcribed_RNA"/>
</dbReference>
<accession>A0A0A9H9V1</accession>
<evidence type="ECO:0000313" key="2">
    <source>
        <dbReference type="EMBL" id="JAE33985.1"/>
    </source>
</evidence>
<keyword evidence="1" id="KW-0472">Membrane</keyword>
<proteinExistence type="predicted"/>